<evidence type="ECO:0000259" key="1">
    <source>
        <dbReference type="Pfam" id="PF05305"/>
    </source>
</evidence>
<accession>A0A7I7YU87</accession>
<gene>
    <name evidence="2" type="ORF">MPRM_27190</name>
</gene>
<dbReference type="PROSITE" id="PS51257">
    <property type="entry name" value="PROKAR_LIPOPROTEIN"/>
    <property type="match status" value="1"/>
</dbReference>
<keyword evidence="3" id="KW-1185">Reference proteome</keyword>
<feature type="domain" description="DUF732" evidence="1">
    <location>
        <begin position="28"/>
        <end position="115"/>
    </location>
</feature>
<reference evidence="2 3" key="1">
    <citation type="journal article" date="2019" name="Emerg. Microbes Infect.">
        <title>Comprehensive subspecies identification of 175 nontuberculous mycobacteria species based on 7547 genomic profiles.</title>
        <authorList>
            <person name="Matsumoto Y."/>
            <person name="Kinjo T."/>
            <person name="Motooka D."/>
            <person name="Nabeya D."/>
            <person name="Jung N."/>
            <person name="Uechi K."/>
            <person name="Horii T."/>
            <person name="Iida T."/>
            <person name="Fujita J."/>
            <person name="Nakamura S."/>
        </authorList>
    </citation>
    <scope>NUCLEOTIDE SEQUENCE [LARGE SCALE GENOMIC DNA]</scope>
    <source>
        <strain evidence="2 3">JCM 14742</strain>
    </source>
</reference>
<sequence>MLRTFGLAAASTAMVAVIAACHQAPSPDQGFLNAVHAAGMHADDGDQKLLGLGHEVCHRLDVGETVQQVTDQVWAGMPHRPLADQRLPSEYQADAQQHKTASEFVDDALNYLCPEQASHYHGR</sequence>
<organism evidence="2 3">
    <name type="scientific">Mycobacterium parmense</name>
    <dbReference type="NCBI Taxonomy" id="185642"/>
    <lineage>
        <taxon>Bacteria</taxon>
        <taxon>Bacillati</taxon>
        <taxon>Actinomycetota</taxon>
        <taxon>Actinomycetes</taxon>
        <taxon>Mycobacteriales</taxon>
        <taxon>Mycobacteriaceae</taxon>
        <taxon>Mycobacterium</taxon>
        <taxon>Mycobacterium simiae complex</taxon>
    </lineage>
</organism>
<dbReference type="Pfam" id="PF05305">
    <property type="entry name" value="DUF732"/>
    <property type="match status" value="1"/>
</dbReference>
<evidence type="ECO:0000313" key="2">
    <source>
        <dbReference type="EMBL" id="BBZ45438.1"/>
    </source>
</evidence>
<name>A0A7I7YU87_9MYCO</name>
<dbReference type="InterPro" id="IPR007969">
    <property type="entry name" value="DUF732"/>
</dbReference>
<dbReference type="EMBL" id="AP022614">
    <property type="protein sequence ID" value="BBZ45438.1"/>
    <property type="molecule type" value="Genomic_DNA"/>
</dbReference>
<evidence type="ECO:0000313" key="3">
    <source>
        <dbReference type="Proteomes" id="UP000467105"/>
    </source>
</evidence>
<protein>
    <recommendedName>
        <fullName evidence="1">DUF732 domain-containing protein</fullName>
    </recommendedName>
</protein>
<dbReference type="Proteomes" id="UP000467105">
    <property type="component" value="Chromosome"/>
</dbReference>
<dbReference type="AlphaFoldDB" id="A0A7I7YU87"/>
<dbReference type="RefSeq" id="WP_085267718.1">
    <property type="nucleotide sequence ID" value="NZ_AP022614.1"/>
</dbReference>
<proteinExistence type="predicted"/>